<dbReference type="Pfam" id="PF03107">
    <property type="entry name" value="C1_2"/>
    <property type="match status" value="1"/>
</dbReference>
<reference evidence="3" key="1">
    <citation type="submission" date="2023-07" db="EMBL/GenBank/DDBJ databases">
        <title>A chromosome-level genome assembly of Lolium multiflorum.</title>
        <authorList>
            <person name="Chen Y."/>
            <person name="Copetti D."/>
            <person name="Kolliker R."/>
            <person name="Studer B."/>
        </authorList>
    </citation>
    <scope>NUCLEOTIDE SEQUENCE</scope>
    <source>
        <strain evidence="3">02402/16</strain>
        <tissue evidence="3">Leaf</tissue>
    </source>
</reference>
<sequence length="260" mass="28069">MLSNLVRNTANMTALPAALNHYLHNHELKLVTKPAVTMICDGCMQYGEGPEYYECKGCNFVLHTYCATGPRTIKLPLFAGGEFTRYKLTGEAPCSACQGKVAGLGYCNELDIYVHPCCAFLPMQVVQDDRAFQLVKDPSVMCGFCDKKSQSMSYRTSNDNGEHVCLHVPCLVNLNNRMTGYQDWNASAPIPRGVRALLTPAAAATTSTSTATTKNNGNGAVGVLKKTSTVVSILSLAYHVVTLDPAGIVESLGNLTESFE</sequence>
<feature type="domain" description="DC1" evidence="2">
    <location>
        <begin position="23"/>
        <end position="67"/>
    </location>
</feature>
<protein>
    <recommendedName>
        <fullName evidence="2">DC1 domain-containing protein</fullName>
    </recommendedName>
</protein>
<comment type="caution">
    <text evidence="3">The sequence shown here is derived from an EMBL/GenBank/DDBJ whole genome shotgun (WGS) entry which is preliminary data.</text>
</comment>
<dbReference type="InterPro" id="IPR004146">
    <property type="entry name" value="DC1"/>
</dbReference>
<proteinExistence type="predicted"/>
<organism evidence="3 4">
    <name type="scientific">Lolium multiflorum</name>
    <name type="common">Italian ryegrass</name>
    <name type="synonym">Lolium perenne subsp. multiflorum</name>
    <dbReference type="NCBI Taxonomy" id="4521"/>
    <lineage>
        <taxon>Eukaryota</taxon>
        <taxon>Viridiplantae</taxon>
        <taxon>Streptophyta</taxon>
        <taxon>Embryophyta</taxon>
        <taxon>Tracheophyta</taxon>
        <taxon>Spermatophyta</taxon>
        <taxon>Magnoliopsida</taxon>
        <taxon>Liliopsida</taxon>
        <taxon>Poales</taxon>
        <taxon>Poaceae</taxon>
        <taxon>BOP clade</taxon>
        <taxon>Pooideae</taxon>
        <taxon>Poodae</taxon>
        <taxon>Poeae</taxon>
        <taxon>Poeae Chloroplast Group 2 (Poeae type)</taxon>
        <taxon>Loliodinae</taxon>
        <taxon>Loliinae</taxon>
        <taxon>Lolium</taxon>
    </lineage>
</organism>
<keyword evidence="1" id="KW-0677">Repeat</keyword>
<gene>
    <name evidence="3" type="ORF">QYE76_058464</name>
</gene>
<dbReference type="AlphaFoldDB" id="A0AAD8T748"/>
<dbReference type="PANTHER" id="PTHR46477">
    <property type="entry name" value="CYSTEINE/HISTIDINE-RICH C1 DOMAIN FAMILY PROTEIN"/>
    <property type="match status" value="1"/>
</dbReference>
<dbReference type="SUPFAM" id="SSF57889">
    <property type="entry name" value="Cysteine-rich domain"/>
    <property type="match status" value="2"/>
</dbReference>
<evidence type="ECO:0000259" key="2">
    <source>
        <dbReference type="Pfam" id="PF03107"/>
    </source>
</evidence>
<dbReference type="PANTHER" id="PTHR46477:SF8">
    <property type="entry name" value="OS08G0257100 PROTEIN"/>
    <property type="match status" value="1"/>
</dbReference>
<evidence type="ECO:0000313" key="3">
    <source>
        <dbReference type="EMBL" id="KAK1670305.1"/>
    </source>
</evidence>
<keyword evidence="4" id="KW-1185">Reference proteome</keyword>
<accession>A0AAD8T748</accession>
<dbReference type="Proteomes" id="UP001231189">
    <property type="component" value="Unassembled WGS sequence"/>
</dbReference>
<evidence type="ECO:0000256" key="1">
    <source>
        <dbReference type="ARBA" id="ARBA00022737"/>
    </source>
</evidence>
<evidence type="ECO:0000313" key="4">
    <source>
        <dbReference type="Proteomes" id="UP001231189"/>
    </source>
</evidence>
<dbReference type="EMBL" id="JAUUTY010000003">
    <property type="protein sequence ID" value="KAK1670305.1"/>
    <property type="molecule type" value="Genomic_DNA"/>
</dbReference>
<dbReference type="InterPro" id="IPR046349">
    <property type="entry name" value="C1-like_sf"/>
</dbReference>
<name>A0AAD8T748_LOLMU</name>